<evidence type="ECO:0000313" key="1">
    <source>
        <dbReference type="EMBL" id="MCX8523290.1"/>
    </source>
</evidence>
<proteinExistence type="predicted"/>
<evidence type="ECO:0000313" key="2">
    <source>
        <dbReference type="Proteomes" id="UP001073122"/>
    </source>
</evidence>
<comment type="caution">
    <text evidence="1">The sequence shown here is derived from an EMBL/GenBank/DDBJ whole genome shotgun (WGS) entry which is preliminary data.</text>
</comment>
<keyword evidence="2" id="KW-1185">Reference proteome</keyword>
<reference evidence="1" key="1">
    <citation type="submission" date="2022-10" db="EMBL/GenBank/DDBJ databases">
        <title>Chryseobacterium sp. nov., a novel bacterial species.</title>
        <authorList>
            <person name="Cao Y."/>
        </authorList>
    </citation>
    <scope>NUCLEOTIDE SEQUENCE</scope>
    <source>
        <strain evidence="1">CCTCC AB2015118</strain>
    </source>
</reference>
<name>A0ABT3XQS5_9FLAO</name>
<accession>A0ABT3XQS5</accession>
<dbReference type="EMBL" id="JAOVZW010000004">
    <property type="protein sequence ID" value="MCX8523290.1"/>
    <property type="molecule type" value="Genomic_DNA"/>
</dbReference>
<gene>
    <name evidence="1" type="ORF">OF897_05050</name>
</gene>
<sequence length="234" mass="27052">MKQITTAITFCLIMANNFVFSQTTEEIKGKEIIEKSINATGGKELLSNIKTLYSKSSTIMDGRNVNYITKEMAPNLGSFEIEYEGRIVYRSWFDGKTGYETVNGQKKIADQEEFKDKHDRKYIMNEVAYLDPELFKVKFIKTDKDEKLNQVEATAKDGSITNLYYDTESFLLKKEEKKNPNKSSFSTILCTDYKKFGELTYCSKNIFKSENGDQIVSLIDLKYNKDIKKSDFKF</sequence>
<dbReference type="RefSeq" id="WP_267264606.1">
    <property type="nucleotide sequence ID" value="NZ_JAOVZW010000004.1"/>
</dbReference>
<organism evidence="1 2">
    <name type="scientific">Chryseobacterium formosus</name>
    <dbReference type="NCBI Taxonomy" id="1537363"/>
    <lineage>
        <taxon>Bacteria</taxon>
        <taxon>Pseudomonadati</taxon>
        <taxon>Bacteroidota</taxon>
        <taxon>Flavobacteriia</taxon>
        <taxon>Flavobacteriales</taxon>
        <taxon>Weeksellaceae</taxon>
        <taxon>Chryseobacterium group</taxon>
        <taxon>Chryseobacterium</taxon>
    </lineage>
</organism>
<protein>
    <submittedName>
        <fullName evidence="1">Uncharacterized protein</fullName>
    </submittedName>
</protein>
<dbReference type="Proteomes" id="UP001073122">
    <property type="component" value="Unassembled WGS sequence"/>
</dbReference>